<dbReference type="OrthoDB" id="1523883at2759"/>
<dbReference type="EMBL" id="JOKZ01000020">
    <property type="protein sequence ID" value="KKP06715.1"/>
    <property type="molecule type" value="Genomic_DNA"/>
</dbReference>
<feature type="transmembrane region" description="Helical" evidence="1">
    <location>
        <begin position="91"/>
        <end position="119"/>
    </location>
</feature>
<dbReference type="Proteomes" id="UP000034112">
    <property type="component" value="Unassembled WGS sequence"/>
</dbReference>
<reference evidence="3" key="1">
    <citation type="journal article" date="2015" name="Genome Announc.">
        <title>Draft whole-genome sequence of the biocontrol agent Trichoderma harzianum T6776.</title>
        <authorList>
            <person name="Baroncelli R."/>
            <person name="Piaggeschi G."/>
            <person name="Fiorini L."/>
            <person name="Bertolini E."/>
            <person name="Zapparata A."/>
            <person name="Pe M.E."/>
            <person name="Sarrocco S."/>
            <person name="Vannacci G."/>
        </authorList>
    </citation>
    <scope>NUCLEOTIDE SEQUENCE [LARGE SCALE GENOMIC DNA]</scope>
    <source>
        <strain evidence="3">T6776</strain>
    </source>
</reference>
<accession>A0A0F9XQG3</accession>
<comment type="caution">
    <text evidence="2">The sequence shown here is derived from an EMBL/GenBank/DDBJ whole genome shotgun (WGS) entry which is preliminary data.</text>
</comment>
<evidence type="ECO:0008006" key="4">
    <source>
        <dbReference type="Google" id="ProtNLM"/>
    </source>
</evidence>
<gene>
    <name evidence="2" type="ORF">THAR02_01204</name>
</gene>
<evidence type="ECO:0000256" key="1">
    <source>
        <dbReference type="SAM" id="Phobius"/>
    </source>
</evidence>
<keyword evidence="1" id="KW-0472">Membrane</keyword>
<dbReference type="AlphaFoldDB" id="A0A0F9XQG3"/>
<feature type="transmembrane region" description="Helical" evidence="1">
    <location>
        <begin position="139"/>
        <end position="161"/>
    </location>
</feature>
<protein>
    <recommendedName>
        <fullName evidence="4">Integral membrane protein</fullName>
    </recommendedName>
</protein>
<sequence>MASLATSMLLRIAPLVSSSFCIWFAWDQYYFLYLFTTPAVRPKAGLVLPSYMKTFYPGASARVFFTYITTLSTSFVTIYSQRQILEANESLWWYKAGLGLAAGHALFAPMIIPTIMKILKMEDNTTAQKDIMPLLAKWLQIHTVRSLTVDLWAWVCFIVAVSRQ</sequence>
<feature type="transmembrane region" description="Helical" evidence="1">
    <location>
        <begin position="55"/>
        <end position="79"/>
    </location>
</feature>
<evidence type="ECO:0000313" key="2">
    <source>
        <dbReference type="EMBL" id="KKP06715.1"/>
    </source>
</evidence>
<feature type="transmembrane region" description="Helical" evidence="1">
    <location>
        <begin position="12"/>
        <end position="35"/>
    </location>
</feature>
<organism evidence="2 3">
    <name type="scientific">Trichoderma harzianum</name>
    <name type="common">Hypocrea lixii</name>
    <dbReference type="NCBI Taxonomy" id="5544"/>
    <lineage>
        <taxon>Eukaryota</taxon>
        <taxon>Fungi</taxon>
        <taxon>Dikarya</taxon>
        <taxon>Ascomycota</taxon>
        <taxon>Pezizomycotina</taxon>
        <taxon>Sordariomycetes</taxon>
        <taxon>Hypocreomycetidae</taxon>
        <taxon>Hypocreales</taxon>
        <taxon>Hypocreaceae</taxon>
        <taxon>Trichoderma</taxon>
    </lineage>
</organism>
<name>A0A0F9XQG3_TRIHA</name>
<keyword evidence="1" id="KW-1133">Transmembrane helix</keyword>
<dbReference type="OMA" id="PLWFTNW"/>
<evidence type="ECO:0000313" key="3">
    <source>
        <dbReference type="Proteomes" id="UP000034112"/>
    </source>
</evidence>
<keyword evidence="1" id="KW-0812">Transmembrane</keyword>
<proteinExistence type="predicted"/>